<proteinExistence type="predicted"/>
<dbReference type="AlphaFoldDB" id="A0AA86TVF7"/>
<evidence type="ECO:0000313" key="4">
    <source>
        <dbReference type="Proteomes" id="UP001642409"/>
    </source>
</evidence>
<dbReference type="EMBL" id="CAXDID020000012">
    <property type="protein sequence ID" value="CAL5980169.1"/>
    <property type="molecule type" value="Genomic_DNA"/>
</dbReference>
<sequence length="401" mass="46980">MQNSQQMQLSQYLQSIVIPAEADLPEVEFNCEDQILLNRALIQEIQTLRSQVTTAALSSSPEQLNELLECISAMRIQFQYNQQIFNKLNDEKKAVQIESQTLRTQMQNLREQTKSALLDVEQKQIRVNSLEQQLQLQTAESQQLKQKINDSEMRFSNQLLNQINSYQIQFSQNLQLKQQVQENQQLSELNATIQKQLLSNKQLKEPAPQQIPQISELLQKINQLEQNNSQLRNENKAMSTEVLLLKQRNHSLSQSELLNQIQELEQNHQNALQDKNESIHQLQIEIETIQQELICYKNENQSLQEEMLKNDQISIIQIQKLNQQINEVENKRSNEIQNLQQQINEIQEQNTHVLNNKTEHNELLVKENMILQSMLQNGATEEQIKEYNEMLQLEINVLRAQ</sequence>
<keyword evidence="4" id="KW-1185">Reference proteome</keyword>
<evidence type="ECO:0000313" key="3">
    <source>
        <dbReference type="EMBL" id="CAL5980169.1"/>
    </source>
</evidence>
<accession>A0AA86TVF7</accession>
<feature type="coiled-coil region" evidence="1">
    <location>
        <begin position="85"/>
        <end position="356"/>
    </location>
</feature>
<organism evidence="2">
    <name type="scientific">Hexamita inflata</name>
    <dbReference type="NCBI Taxonomy" id="28002"/>
    <lineage>
        <taxon>Eukaryota</taxon>
        <taxon>Metamonada</taxon>
        <taxon>Diplomonadida</taxon>
        <taxon>Hexamitidae</taxon>
        <taxon>Hexamitinae</taxon>
        <taxon>Hexamita</taxon>
    </lineage>
</organism>
<evidence type="ECO:0000256" key="1">
    <source>
        <dbReference type="SAM" id="Coils"/>
    </source>
</evidence>
<gene>
    <name evidence="2" type="ORF">HINF_LOCUS10773</name>
    <name evidence="3" type="ORF">HINF_LOCUS6038</name>
</gene>
<protein>
    <submittedName>
        <fullName evidence="2">Uncharacterized protein</fullName>
    </submittedName>
</protein>
<evidence type="ECO:0000313" key="2">
    <source>
        <dbReference type="EMBL" id="CAI9923128.1"/>
    </source>
</evidence>
<dbReference type="Proteomes" id="UP001642409">
    <property type="component" value="Unassembled WGS sequence"/>
</dbReference>
<comment type="caution">
    <text evidence="2">The sequence shown here is derived from an EMBL/GenBank/DDBJ whole genome shotgun (WGS) entry which is preliminary data.</text>
</comment>
<reference evidence="2" key="1">
    <citation type="submission" date="2023-06" db="EMBL/GenBank/DDBJ databases">
        <authorList>
            <person name="Kurt Z."/>
        </authorList>
    </citation>
    <scope>NUCLEOTIDE SEQUENCE</scope>
</reference>
<dbReference type="EMBL" id="CATOUU010000279">
    <property type="protein sequence ID" value="CAI9923128.1"/>
    <property type="molecule type" value="Genomic_DNA"/>
</dbReference>
<reference evidence="3 4" key="2">
    <citation type="submission" date="2024-07" db="EMBL/GenBank/DDBJ databases">
        <authorList>
            <person name="Akdeniz Z."/>
        </authorList>
    </citation>
    <scope>NUCLEOTIDE SEQUENCE [LARGE SCALE GENOMIC DNA]</scope>
</reference>
<name>A0AA86TVF7_9EUKA</name>
<keyword evidence="1" id="KW-0175">Coiled coil</keyword>